<dbReference type="PANTHER" id="PTHR10587">
    <property type="entry name" value="GLYCOSYL TRANSFERASE-RELATED"/>
    <property type="match status" value="1"/>
</dbReference>
<dbReference type="GO" id="GO:0016020">
    <property type="term" value="C:membrane"/>
    <property type="evidence" value="ECO:0007669"/>
    <property type="project" value="TreeGrafter"/>
</dbReference>
<dbReference type="InterPro" id="IPR011330">
    <property type="entry name" value="Glyco_hydro/deAcase_b/a-brl"/>
</dbReference>
<dbReference type="RefSeq" id="WP_006783326.1">
    <property type="nucleotide sequence ID" value="NZ_CABJBH010000016.1"/>
</dbReference>
<name>A0A9X5AP41_9FIRM</name>
<reference evidence="3 4" key="1">
    <citation type="journal article" date="2019" name="Nat. Med.">
        <title>A library of human gut bacterial isolates paired with longitudinal multiomics data enables mechanistic microbiome research.</title>
        <authorList>
            <person name="Poyet M."/>
            <person name="Groussin M."/>
            <person name="Gibbons S.M."/>
            <person name="Avila-Pacheco J."/>
            <person name="Jiang X."/>
            <person name="Kearney S.M."/>
            <person name="Perrotta A.R."/>
            <person name="Berdy B."/>
            <person name="Zhao S."/>
            <person name="Lieberman T.D."/>
            <person name="Swanson P.K."/>
            <person name="Smith M."/>
            <person name="Roesemann S."/>
            <person name="Alexander J.E."/>
            <person name="Rich S.A."/>
            <person name="Livny J."/>
            <person name="Vlamakis H."/>
            <person name="Clish C."/>
            <person name="Bullock K."/>
            <person name="Deik A."/>
            <person name="Scott J."/>
            <person name="Pierce K.A."/>
            <person name="Xavier R.J."/>
            <person name="Alm E.J."/>
        </authorList>
    </citation>
    <scope>NUCLEOTIDE SEQUENCE [LARGE SCALE GENOMIC DNA]</scope>
    <source>
        <strain evidence="3 4">BIOML-A198</strain>
    </source>
</reference>
<dbReference type="CDD" id="cd10950">
    <property type="entry name" value="CE4_BsYlxY_like"/>
    <property type="match status" value="1"/>
</dbReference>
<dbReference type="GeneID" id="60059858"/>
<comment type="caution">
    <text evidence="3">The sequence shown here is derived from an EMBL/GenBank/DDBJ whole genome shotgun (WGS) entry which is preliminary data.</text>
</comment>
<dbReference type="GO" id="GO:0005975">
    <property type="term" value="P:carbohydrate metabolic process"/>
    <property type="evidence" value="ECO:0007669"/>
    <property type="project" value="InterPro"/>
</dbReference>
<evidence type="ECO:0000259" key="2">
    <source>
        <dbReference type="PROSITE" id="PS51677"/>
    </source>
</evidence>
<dbReference type="InterPro" id="IPR050248">
    <property type="entry name" value="Polysacc_deacetylase_ArnD"/>
</dbReference>
<dbReference type="Proteomes" id="UP000487649">
    <property type="component" value="Unassembled WGS sequence"/>
</dbReference>
<dbReference type="GO" id="GO:0016810">
    <property type="term" value="F:hydrolase activity, acting on carbon-nitrogen (but not peptide) bonds"/>
    <property type="evidence" value="ECO:0007669"/>
    <property type="project" value="InterPro"/>
</dbReference>
<keyword evidence="1" id="KW-1133">Transmembrane helix</keyword>
<keyword evidence="1" id="KW-0812">Transmembrane</keyword>
<dbReference type="OrthoDB" id="9812065at2"/>
<dbReference type="EMBL" id="WMQE01000024">
    <property type="protein sequence ID" value="MTK21882.1"/>
    <property type="molecule type" value="Genomic_DNA"/>
</dbReference>
<evidence type="ECO:0000256" key="1">
    <source>
        <dbReference type="SAM" id="Phobius"/>
    </source>
</evidence>
<feature type="transmembrane region" description="Helical" evidence="1">
    <location>
        <begin position="6"/>
        <end position="24"/>
    </location>
</feature>
<dbReference type="PROSITE" id="PS51677">
    <property type="entry name" value="NODB"/>
    <property type="match status" value="1"/>
</dbReference>
<evidence type="ECO:0000313" key="4">
    <source>
        <dbReference type="Proteomes" id="UP000487649"/>
    </source>
</evidence>
<dbReference type="Gene3D" id="3.20.20.370">
    <property type="entry name" value="Glycoside hydrolase/deacetylase"/>
    <property type="match status" value="1"/>
</dbReference>
<feature type="domain" description="NodB homology" evidence="2">
    <location>
        <begin position="119"/>
        <end position="296"/>
    </location>
</feature>
<sequence length="311" mass="35356">MKQNIVTLLAIVGYVSIVISLNFFQKSSPVANMNDEISIQLMDYMQNHRQDPVEPRKDSVFKFVPGLMGAEIDYELSYNNMLLNGSFDESLLMCKSIPYQNSPEDFRNEPIYKGNEEGNYVSLLINVAWGEEELDKMITILDRLGVKANFFVEGRYAEKHKNQVSKLYTDGHLIGNHSYSHPSKWGGYTYEQYVEEITKTNDVLSSIINEPIVYFAPPGGEFNDRTLKAAADQSMYTILWTADTIDWMGGSADQMINRVMSKVEPGTLILMHPKPETVIALEPMINQLKEKGYQFKTVDEMVAGTRPECTK</sequence>
<dbReference type="Pfam" id="PF01522">
    <property type="entry name" value="Polysacc_deac_1"/>
    <property type="match status" value="1"/>
</dbReference>
<keyword evidence="1" id="KW-0472">Membrane</keyword>
<dbReference type="AlphaFoldDB" id="A0A9X5AP41"/>
<dbReference type="PANTHER" id="PTHR10587:SF80">
    <property type="entry name" value="CHITOOLIGOSACCHARIDE DEACETYLASE"/>
    <property type="match status" value="1"/>
</dbReference>
<organism evidence="3 4">
    <name type="scientific">Turicibacter sanguinis</name>
    <dbReference type="NCBI Taxonomy" id="154288"/>
    <lineage>
        <taxon>Bacteria</taxon>
        <taxon>Bacillati</taxon>
        <taxon>Bacillota</taxon>
        <taxon>Erysipelotrichia</taxon>
        <taxon>Erysipelotrichales</taxon>
        <taxon>Turicibacteraceae</taxon>
        <taxon>Turicibacter</taxon>
    </lineage>
</organism>
<dbReference type="SUPFAM" id="SSF88713">
    <property type="entry name" value="Glycoside hydrolase/deacetylase"/>
    <property type="match status" value="1"/>
</dbReference>
<gene>
    <name evidence="3" type="ORF">GMA92_10690</name>
</gene>
<proteinExistence type="predicted"/>
<protein>
    <submittedName>
        <fullName evidence="3">Polysaccharide deacetylase family protein</fullName>
    </submittedName>
</protein>
<dbReference type="InterPro" id="IPR002509">
    <property type="entry name" value="NODB_dom"/>
</dbReference>
<evidence type="ECO:0000313" key="3">
    <source>
        <dbReference type="EMBL" id="MTK21882.1"/>
    </source>
</evidence>
<accession>A0A9X5AP41</accession>